<dbReference type="EMBL" id="JANHOH010000003">
    <property type="protein sequence ID" value="MCQ6959509.1"/>
    <property type="molecule type" value="Genomic_DNA"/>
</dbReference>
<accession>A0ABT1T4L4</accession>
<protein>
    <submittedName>
        <fullName evidence="4">Fumarylacetoacetate hydrolase family protein</fullName>
    </submittedName>
</protein>
<comment type="caution">
    <text evidence="4">The sequence shown here is derived from an EMBL/GenBank/DDBJ whole genome shotgun (WGS) entry which is preliminary data.</text>
</comment>
<dbReference type="InterPro" id="IPR036663">
    <property type="entry name" value="Fumarylacetoacetase_C_sf"/>
</dbReference>
<dbReference type="InterPro" id="IPR011234">
    <property type="entry name" value="Fumarylacetoacetase-like_C"/>
</dbReference>
<evidence type="ECO:0000256" key="2">
    <source>
        <dbReference type="ARBA" id="ARBA00022723"/>
    </source>
</evidence>
<feature type="domain" description="Fumarylacetoacetase-like C-terminal" evidence="3">
    <location>
        <begin position="135"/>
        <end position="277"/>
    </location>
</feature>
<proteinExistence type="inferred from homology"/>
<dbReference type="RefSeq" id="WP_256539698.1">
    <property type="nucleotide sequence ID" value="NZ_JANHOH010000003.1"/>
</dbReference>
<dbReference type="GO" id="GO:0016787">
    <property type="term" value="F:hydrolase activity"/>
    <property type="evidence" value="ECO:0007669"/>
    <property type="project" value="UniProtKB-KW"/>
</dbReference>
<gene>
    <name evidence="4" type="ORF">NPE20_16140</name>
</gene>
<dbReference type="InterPro" id="IPR051121">
    <property type="entry name" value="FAH"/>
</dbReference>
<dbReference type="Pfam" id="PF01557">
    <property type="entry name" value="FAA_hydrolase"/>
    <property type="match status" value="1"/>
</dbReference>
<organism evidence="4 5">
    <name type="scientific">Mucilaginibacter aquariorum</name>
    <dbReference type="NCBI Taxonomy" id="2967225"/>
    <lineage>
        <taxon>Bacteria</taxon>
        <taxon>Pseudomonadati</taxon>
        <taxon>Bacteroidota</taxon>
        <taxon>Sphingobacteriia</taxon>
        <taxon>Sphingobacteriales</taxon>
        <taxon>Sphingobacteriaceae</taxon>
        <taxon>Mucilaginibacter</taxon>
    </lineage>
</organism>
<keyword evidence="5" id="KW-1185">Reference proteome</keyword>
<evidence type="ECO:0000313" key="5">
    <source>
        <dbReference type="Proteomes" id="UP001204376"/>
    </source>
</evidence>
<keyword evidence="4" id="KW-0378">Hydrolase</keyword>
<evidence type="ECO:0000256" key="1">
    <source>
        <dbReference type="ARBA" id="ARBA00010211"/>
    </source>
</evidence>
<name>A0ABT1T4L4_9SPHI</name>
<keyword evidence="2" id="KW-0479">Metal-binding</keyword>
<dbReference type="SUPFAM" id="SSF56529">
    <property type="entry name" value="FAH"/>
    <property type="match status" value="1"/>
</dbReference>
<reference evidence="4 5" key="1">
    <citation type="submission" date="2022-07" db="EMBL/GenBank/DDBJ databases">
        <title>Mucilaginibacter sp. JC4.</title>
        <authorList>
            <person name="Le V."/>
            <person name="Ko S.-R."/>
            <person name="Ahn C.-Y."/>
            <person name="Oh H.-M."/>
        </authorList>
    </citation>
    <scope>NUCLEOTIDE SEQUENCE [LARGE SCALE GENOMIC DNA]</scope>
    <source>
        <strain evidence="4 5">JC4</strain>
    </source>
</reference>
<evidence type="ECO:0000259" key="3">
    <source>
        <dbReference type="Pfam" id="PF01557"/>
    </source>
</evidence>
<dbReference type="PANTHER" id="PTHR42796">
    <property type="entry name" value="FUMARYLACETOACETATE HYDROLASE DOMAIN-CONTAINING PROTEIN 2A-RELATED"/>
    <property type="match status" value="1"/>
</dbReference>
<comment type="similarity">
    <text evidence="1">Belongs to the FAH family.</text>
</comment>
<dbReference type="Proteomes" id="UP001204376">
    <property type="component" value="Unassembled WGS sequence"/>
</dbReference>
<evidence type="ECO:0000313" key="4">
    <source>
        <dbReference type="EMBL" id="MCQ6959509.1"/>
    </source>
</evidence>
<dbReference type="Gene3D" id="3.90.850.10">
    <property type="entry name" value="Fumarylacetoacetase-like, C-terminal domain"/>
    <property type="match status" value="1"/>
</dbReference>
<sequence>MKLYKTINGILLEQEDDFYMIDGNWDGLINRDGLEGYLQSLLGKFKKVSTEDETIWLSEGSILPPIGRQEVWAAGVTYLKSRDARMEESETAASLYDMVYDAERPELFFKSVASRVSGHLKEVYIRKDSTWDVPEPELTLFVNSNGNIQGYTIGNDMSSRSIEGENALYLPQAKIYEKSAALGPCLYVSETPIPIESVIKMTISRDGKETFRDETTVSRIKRSFTELTGYLFAETDFPQGCFLMTGTCLVPPPTFTLQEGDVVEISIDNIGTMINTIAINPKHKN</sequence>
<dbReference type="PANTHER" id="PTHR42796:SF7">
    <property type="entry name" value="2-DEHYDRO-3-DEOXY-D-ARABINONATE DEHYDRATASE"/>
    <property type="match status" value="1"/>
</dbReference>